<proteinExistence type="predicted"/>
<dbReference type="Proteomes" id="UP000236654">
    <property type="component" value="Unassembled WGS sequence"/>
</dbReference>
<organism evidence="1 2">
    <name type="scientific">Brumimicrobium salinarum</name>
    <dbReference type="NCBI Taxonomy" id="2058658"/>
    <lineage>
        <taxon>Bacteria</taxon>
        <taxon>Pseudomonadati</taxon>
        <taxon>Bacteroidota</taxon>
        <taxon>Flavobacteriia</taxon>
        <taxon>Flavobacteriales</taxon>
        <taxon>Crocinitomicaceae</taxon>
        <taxon>Brumimicrobium</taxon>
    </lineage>
</organism>
<dbReference type="Gene3D" id="1.10.10.10">
    <property type="entry name" value="Winged helix-like DNA-binding domain superfamily/Winged helix DNA-binding domain"/>
    <property type="match status" value="1"/>
</dbReference>
<dbReference type="InterPro" id="IPR036388">
    <property type="entry name" value="WH-like_DNA-bd_sf"/>
</dbReference>
<dbReference type="EMBL" id="PJNI01000024">
    <property type="protein sequence ID" value="PKR79543.1"/>
    <property type="molecule type" value="Genomic_DNA"/>
</dbReference>
<accession>A0A2I0QYX5</accession>
<dbReference type="InterPro" id="IPR036390">
    <property type="entry name" value="WH_DNA-bd_sf"/>
</dbReference>
<dbReference type="AlphaFoldDB" id="A0A2I0QYX5"/>
<evidence type="ECO:0000313" key="1">
    <source>
        <dbReference type="EMBL" id="PKR79543.1"/>
    </source>
</evidence>
<keyword evidence="2" id="KW-1185">Reference proteome</keyword>
<dbReference type="OrthoDB" id="9807907at2"/>
<dbReference type="Pfam" id="PF13412">
    <property type="entry name" value="HTH_24"/>
    <property type="match status" value="1"/>
</dbReference>
<sequence length="46" mass="4915">MLNKPTITIVELSTEIGISTTAVENNIQKLIEKAIIDRTGSAKTGT</sequence>
<comment type="caution">
    <text evidence="1">The sequence shown here is derived from an EMBL/GenBank/DDBJ whole genome shotgun (WGS) entry which is preliminary data.</text>
</comment>
<dbReference type="SUPFAM" id="SSF46785">
    <property type="entry name" value="Winged helix' DNA-binding domain"/>
    <property type="match status" value="1"/>
</dbReference>
<name>A0A2I0QYX5_9FLAO</name>
<evidence type="ECO:0000313" key="2">
    <source>
        <dbReference type="Proteomes" id="UP000236654"/>
    </source>
</evidence>
<reference evidence="1 2" key="1">
    <citation type="submission" date="2017-12" db="EMBL/GenBank/DDBJ databases">
        <title>The draft genome sequence of Brumimicrobium saltpan LHR20.</title>
        <authorList>
            <person name="Do Z.-J."/>
            <person name="Luo H.-R."/>
        </authorList>
    </citation>
    <scope>NUCLEOTIDE SEQUENCE [LARGE SCALE GENOMIC DNA]</scope>
    <source>
        <strain evidence="1 2">LHR20</strain>
    </source>
</reference>
<protein>
    <submittedName>
        <fullName evidence="1">Uncharacterized protein</fullName>
    </submittedName>
</protein>
<gene>
    <name evidence="1" type="ORF">CW751_14425</name>
</gene>